<reference evidence="2 3" key="1">
    <citation type="submission" date="2017-06" db="EMBL/GenBank/DDBJ databases">
        <authorList>
            <person name="Kim H.J."/>
            <person name="Triplett B.A."/>
        </authorList>
    </citation>
    <scope>NUCLEOTIDE SEQUENCE [LARGE SCALE GENOMIC DNA]</scope>
    <source>
        <strain evidence="2 3">SCA</strain>
    </source>
</reference>
<evidence type="ECO:0000313" key="3">
    <source>
        <dbReference type="Proteomes" id="UP000198304"/>
    </source>
</evidence>
<dbReference type="EMBL" id="FZOJ01000017">
    <property type="protein sequence ID" value="SNS70123.1"/>
    <property type="molecule type" value="Genomic_DNA"/>
</dbReference>
<evidence type="ECO:0000256" key="1">
    <source>
        <dbReference type="SAM" id="Coils"/>
    </source>
</evidence>
<protein>
    <submittedName>
        <fullName evidence="2">Uncharacterized protein</fullName>
    </submittedName>
</protein>
<dbReference type="AlphaFoldDB" id="A0A239GNQ5"/>
<keyword evidence="3" id="KW-1185">Reference proteome</keyword>
<dbReference type="Proteomes" id="UP000198304">
    <property type="component" value="Unassembled WGS sequence"/>
</dbReference>
<dbReference type="RefSeq" id="WP_089283897.1">
    <property type="nucleotide sequence ID" value="NZ_FZOJ01000017.1"/>
</dbReference>
<name>A0A239GNQ5_9FIRM</name>
<gene>
    <name evidence="2" type="ORF">SAMN05446037_101779</name>
</gene>
<proteinExistence type="predicted"/>
<feature type="coiled-coil region" evidence="1">
    <location>
        <begin position="60"/>
        <end position="87"/>
    </location>
</feature>
<sequence length="243" mass="27996">MNQKVFMHVDETTTKVMESIQKELSIVIERKIIDIGNRLMNVYESVESINEEILNNSGDLERLKKSYKELKESVEIANNQLQAIQNGQDHMASIALVVKENLIKLQAVVDSSNIESIKAIENVLEQKKSLLEKNFSRNTEEILLLSNTVKHSNESIDLQIKSQGEKIKEMTNIVAINQNHNTRMIEMMDSIKIDGKTMNDSISITQDQLKDIISHIADLKSDVAYLKEPFFKRWFYKWKRGSI</sequence>
<keyword evidence="1" id="KW-0175">Coiled coil</keyword>
<organism evidence="2 3">
    <name type="scientific">Anaerovirgula multivorans</name>
    <dbReference type="NCBI Taxonomy" id="312168"/>
    <lineage>
        <taxon>Bacteria</taxon>
        <taxon>Bacillati</taxon>
        <taxon>Bacillota</taxon>
        <taxon>Clostridia</taxon>
        <taxon>Peptostreptococcales</taxon>
        <taxon>Natronincolaceae</taxon>
        <taxon>Anaerovirgula</taxon>
    </lineage>
</organism>
<accession>A0A239GNQ5</accession>
<evidence type="ECO:0000313" key="2">
    <source>
        <dbReference type="EMBL" id="SNS70123.1"/>
    </source>
</evidence>